<sequence length="384" mass="41426">MELPYTIFALGDATLHQLHTDAGKMFIMTEVAAQLFQESATAFGKDLRAGRYPKTNTSHPGVMATCAALGFRPETGGGVTLLPSETVEACLTDRRRAELVQPFRLVLLKLSSQDSARLMATGDYDAALPIALDAVRQGQDLFKPSPALQLFPLYLLAAQANLGLKRAKPCEDFLGLASWLALKEPESTTNVMRSQLARLFGQLRAVQGEHHEALKSFAEDVYHCSMEYGPEDVRTSLGYYNLSKVFQGVGDIERSLSCNIAVVNIWMEAMVSTVLCTALSTGLKKVKRSSPVGGQLPLGRGQLLEAVDMLEDIRSLRVEALGPRHPSVGDCALVASLALARVGGAEAQARGEALAAAALAAYPEEEEERMHLAREALARVTAAE</sequence>
<dbReference type="InterPro" id="IPR053248">
    <property type="entry name" value="Zinc_finger_MYND_domain"/>
</dbReference>
<dbReference type="PANTHER" id="PTHR46533">
    <property type="entry name" value="ZINC FINGER MYND DOMAIN-CONTAINING PROTEIN 12"/>
    <property type="match status" value="1"/>
</dbReference>
<accession>A0A7S0XBU1</accession>
<dbReference type="AlphaFoldDB" id="A0A7S0XBU1"/>
<dbReference type="Gene3D" id="1.25.40.10">
    <property type="entry name" value="Tetratricopeptide repeat domain"/>
    <property type="match status" value="1"/>
</dbReference>
<proteinExistence type="predicted"/>
<organism evidence="1">
    <name type="scientific">Mantoniella antarctica</name>
    <dbReference type="NCBI Taxonomy" id="81844"/>
    <lineage>
        <taxon>Eukaryota</taxon>
        <taxon>Viridiplantae</taxon>
        <taxon>Chlorophyta</taxon>
        <taxon>Mamiellophyceae</taxon>
        <taxon>Mamiellales</taxon>
        <taxon>Mamiellaceae</taxon>
        <taxon>Mantoniella</taxon>
    </lineage>
</organism>
<dbReference type="EMBL" id="HBFC01021181">
    <property type="protein sequence ID" value="CAD8709999.1"/>
    <property type="molecule type" value="Transcribed_RNA"/>
</dbReference>
<name>A0A7S0XBU1_9CHLO</name>
<dbReference type="InterPro" id="IPR011990">
    <property type="entry name" value="TPR-like_helical_dom_sf"/>
</dbReference>
<reference evidence="1" key="1">
    <citation type="submission" date="2021-01" db="EMBL/GenBank/DDBJ databases">
        <authorList>
            <person name="Corre E."/>
            <person name="Pelletier E."/>
            <person name="Niang G."/>
            <person name="Scheremetjew M."/>
            <person name="Finn R."/>
            <person name="Kale V."/>
            <person name="Holt S."/>
            <person name="Cochrane G."/>
            <person name="Meng A."/>
            <person name="Brown T."/>
            <person name="Cohen L."/>
        </authorList>
    </citation>
    <scope>NUCLEOTIDE SEQUENCE</scope>
    <source>
        <strain evidence="1">SL-175</strain>
    </source>
</reference>
<protein>
    <submittedName>
        <fullName evidence="1">Uncharacterized protein</fullName>
    </submittedName>
</protein>
<gene>
    <name evidence="1" type="ORF">MANT1106_LOCUS12685</name>
</gene>
<evidence type="ECO:0000313" key="1">
    <source>
        <dbReference type="EMBL" id="CAD8709999.1"/>
    </source>
</evidence>
<dbReference type="PANTHER" id="PTHR46533:SF1">
    <property type="entry name" value="ZINC FINGER MYND DOMAIN-CONTAINING PROTEIN 12"/>
    <property type="match status" value="1"/>
</dbReference>